<dbReference type="RefSeq" id="WP_188313605.1">
    <property type="nucleotide sequence ID" value="NZ_JABTCG010000002.1"/>
</dbReference>
<feature type="domain" description="Outer membrane protein beta-barrel" evidence="2">
    <location>
        <begin position="19"/>
        <end position="187"/>
    </location>
</feature>
<reference evidence="3 4" key="1">
    <citation type="submission" date="2020-05" db="EMBL/GenBank/DDBJ databases">
        <title>The draft genome sequence of Maribacter arenosus CAU 1321.</title>
        <authorList>
            <person name="Mu L."/>
        </authorList>
    </citation>
    <scope>NUCLEOTIDE SEQUENCE [LARGE SCALE GENOMIC DNA]</scope>
    <source>
        <strain evidence="3 4">CAU 1321</strain>
    </source>
</reference>
<comment type="caution">
    <text evidence="3">The sequence shown here is derived from an EMBL/GenBank/DDBJ whole genome shotgun (WGS) entry which is preliminary data.</text>
</comment>
<proteinExistence type="predicted"/>
<dbReference type="Pfam" id="PF13568">
    <property type="entry name" value="OMP_b-brl_2"/>
    <property type="match status" value="1"/>
</dbReference>
<evidence type="ECO:0000256" key="1">
    <source>
        <dbReference type="SAM" id="SignalP"/>
    </source>
</evidence>
<dbReference type="Proteomes" id="UP000598350">
    <property type="component" value="Unassembled WGS sequence"/>
</dbReference>
<protein>
    <submittedName>
        <fullName evidence="3">PorT family protein</fullName>
    </submittedName>
</protein>
<organism evidence="3 4">
    <name type="scientific">Maribacter arenosus</name>
    <dbReference type="NCBI Taxonomy" id="1854708"/>
    <lineage>
        <taxon>Bacteria</taxon>
        <taxon>Pseudomonadati</taxon>
        <taxon>Bacteroidota</taxon>
        <taxon>Flavobacteriia</taxon>
        <taxon>Flavobacteriales</taxon>
        <taxon>Flavobacteriaceae</taxon>
        <taxon>Maribacter</taxon>
    </lineage>
</organism>
<feature type="chain" id="PRO_5045479103" evidence="1">
    <location>
        <begin position="21"/>
        <end position="222"/>
    </location>
</feature>
<dbReference type="InterPro" id="IPR025665">
    <property type="entry name" value="Beta-barrel_OMP_2"/>
</dbReference>
<feature type="signal peptide" evidence="1">
    <location>
        <begin position="1"/>
        <end position="20"/>
    </location>
</feature>
<sequence>MKSIYLTCIYLVFLSTSIFAQETKVGIKGGLNLSEVNGDFTESHESRIGYHFGGYADIPLTNRFSFNPELLYSSIGYAFENRLILFDLPQSQNVFPKLVRRLNYLTIPLILRFEFNKKFGLDFGPQIGFLLNSVSKLKKSTNIDQSFDKMTSSGDFRFDSGAIIGMNYKINHKLGVQVRYIHGWTNLDTGGLSDNNKQFNRVFQLSFGYALFKISYDSALLN</sequence>
<keyword evidence="1" id="KW-0732">Signal</keyword>
<accession>A0ABR7V9Z3</accession>
<name>A0ABR7V9Z3_9FLAO</name>
<evidence type="ECO:0000313" key="3">
    <source>
        <dbReference type="EMBL" id="MBD0850480.1"/>
    </source>
</evidence>
<gene>
    <name evidence="3" type="ORF">HPE63_07360</name>
</gene>
<keyword evidence="4" id="KW-1185">Reference proteome</keyword>
<dbReference type="EMBL" id="JABTCG010000002">
    <property type="protein sequence ID" value="MBD0850480.1"/>
    <property type="molecule type" value="Genomic_DNA"/>
</dbReference>
<evidence type="ECO:0000313" key="4">
    <source>
        <dbReference type="Proteomes" id="UP000598350"/>
    </source>
</evidence>
<evidence type="ECO:0000259" key="2">
    <source>
        <dbReference type="Pfam" id="PF13568"/>
    </source>
</evidence>